<feature type="domain" description="GspL cytoplasmic actin-ATPase-like" evidence="2">
    <location>
        <begin position="42"/>
        <end position="234"/>
    </location>
</feature>
<protein>
    <submittedName>
        <fullName evidence="3">General secretion pathway protein GspL</fullName>
    </submittedName>
</protein>
<keyword evidence="1" id="KW-0472">Membrane</keyword>
<evidence type="ECO:0000313" key="4">
    <source>
        <dbReference type="Proteomes" id="UP000266633"/>
    </source>
</evidence>
<keyword evidence="1" id="KW-0812">Transmembrane</keyword>
<accession>A0ABX9NRG9</accession>
<dbReference type="NCBIfam" id="TIGR01709">
    <property type="entry name" value="typeII_sec_gspL"/>
    <property type="match status" value="1"/>
</dbReference>
<dbReference type="SUPFAM" id="SSF53067">
    <property type="entry name" value="Actin-like ATPase domain"/>
    <property type="match status" value="1"/>
</dbReference>
<dbReference type="InterPro" id="IPR024230">
    <property type="entry name" value="GspL_cyto_dom"/>
</dbReference>
<keyword evidence="4" id="KW-1185">Reference proteome</keyword>
<evidence type="ECO:0000256" key="1">
    <source>
        <dbReference type="SAM" id="Phobius"/>
    </source>
</evidence>
<keyword evidence="1" id="KW-1133">Transmembrane helix</keyword>
<dbReference type="InterPro" id="IPR043129">
    <property type="entry name" value="ATPase_NBD"/>
</dbReference>
<sequence>MRPCSIFIKARRWCIAAAILLILVNSMFLKQKKTARLSILLPSSPHGGVRWWWWCAAGSSEPIHQGEAPSLAELTLPAAVRREHDAMLWIPAEQSVLETARVTGKAALSAAQLALLIEDKLGQPAADFHWWQLDRDSGLIFGCPHVWLSAVLGEVKAAGLNVKQLLPEWWSLPDAPVVLAWAEQRWLLRFSKGAGYWLPAASVQALLPHITAPESVSLYGPPPVEAARWAAQHPALPDAQRLTPPEHVGVNLLRGLPASLHITHVRPLHRYIAVASLGLLAAVMMALANALGMVGYQLHQDTASLQAFYARQSIADANASPPVLERLIQDRQQQLAVSGESNFFDQLADYLTLSRQFHAPVIARLQFDASQRQLTLDVLLPETEARTLIHTAPAAVSVAVHEAQAEKTHITLIIRRPQ</sequence>
<dbReference type="Gene3D" id="3.30.420.380">
    <property type="match status" value="1"/>
</dbReference>
<dbReference type="Pfam" id="PF05134">
    <property type="entry name" value="T2SSL"/>
    <property type="match status" value="1"/>
</dbReference>
<name>A0ABX9NRG9_9GAMM</name>
<proteinExistence type="predicted"/>
<dbReference type="InterPro" id="IPR007812">
    <property type="entry name" value="T2SS_protein-GspL"/>
</dbReference>
<dbReference type="EMBL" id="QZDO01000036">
    <property type="protein sequence ID" value="RJL72112.1"/>
    <property type="molecule type" value="Genomic_DNA"/>
</dbReference>
<evidence type="ECO:0000313" key="3">
    <source>
        <dbReference type="EMBL" id="RJL72112.1"/>
    </source>
</evidence>
<reference evidence="3 4" key="1">
    <citation type="submission" date="2018-09" db="EMBL/GenBank/DDBJ databases">
        <title>Phylogenetic diversity of Pectobacterium and Dickeya strains causing blackleg disease of potato in Morocco.</title>
        <authorList>
            <person name="Oulghazi S."/>
            <person name="Moumni M."/>
            <person name="Faure D."/>
        </authorList>
    </citation>
    <scope>NUCLEOTIDE SEQUENCE [LARGE SCALE GENOMIC DNA]</scope>
    <source>
        <strain evidence="3 4">S4.16.03.LID</strain>
    </source>
</reference>
<evidence type="ECO:0000259" key="2">
    <source>
        <dbReference type="Pfam" id="PF05134"/>
    </source>
</evidence>
<gene>
    <name evidence="3" type="ORF">D5077_11545</name>
</gene>
<dbReference type="Proteomes" id="UP000266633">
    <property type="component" value="Unassembled WGS sequence"/>
</dbReference>
<comment type="caution">
    <text evidence="3">The sequence shown here is derived from an EMBL/GenBank/DDBJ whole genome shotgun (WGS) entry which is preliminary data.</text>
</comment>
<organism evidence="3 4">
    <name type="scientific">Dickeya dianthicola</name>
    <dbReference type="NCBI Taxonomy" id="204039"/>
    <lineage>
        <taxon>Bacteria</taxon>
        <taxon>Pseudomonadati</taxon>
        <taxon>Pseudomonadota</taxon>
        <taxon>Gammaproteobacteria</taxon>
        <taxon>Enterobacterales</taxon>
        <taxon>Pectobacteriaceae</taxon>
        <taxon>Dickeya</taxon>
    </lineage>
</organism>
<feature type="transmembrane region" description="Helical" evidence="1">
    <location>
        <begin position="271"/>
        <end position="291"/>
    </location>
</feature>